<protein>
    <submittedName>
        <fullName evidence="9">ABC transporter permease</fullName>
    </submittedName>
</protein>
<feature type="transmembrane region" description="Helical" evidence="7">
    <location>
        <begin position="12"/>
        <end position="30"/>
    </location>
</feature>
<keyword evidence="6 7" id="KW-0472">Membrane</keyword>
<dbReference type="Proteomes" id="UP001418444">
    <property type="component" value="Unassembled WGS sequence"/>
</dbReference>
<evidence type="ECO:0000313" key="10">
    <source>
        <dbReference type="Proteomes" id="UP001418444"/>
    </source>
</evidence>
<keyword evidence="4 7" id="KW-0812">Transmembrane</keyword>
<dbReference type="PROSITE" id="PS50928">
    <property type="entry name" value="ABC_TM1"/>
    <property type="match status" value="1"/>
</dbReference>
<evidence type="ECO:0000256" key="4">
    <source>
        <dbReference type="ARBA" id="ARBA00022692"/>
    </source>
</evidence>
<dbReference type="InterPro" id="IPR000515">
    <property type="entry name" value="MetI-like"/>
</dbReference>
<evidence type="ECO:0000259" key="8">
    <source>
        <dbReference type="PROSITE" id="PS50928"/>
    </source>
</evidence>
<feature type="transmembrane region" description="Helical" evidence="7">
    <location>
        <begin position="276"/>
        <end position="299"/>
    </location>
</feature>
<dbReference type="RefSeq" id="WP_344785636.1">
    <property type="nucleotide sequence ID" value="NZ_BAAAZW010000012.1"/>
</dbReference>
<dbReference type="PANTHER" id="PTHR43163">
    <property type="entry name" value="DIPEPTIDE TRANSPORT SYSTEM PERMEASE PROTEIN DPPB-RELATED"/>
    <property type="match status" value="1"/>
</dbReference>
<sequence length="349" mass="37090">MTRYIVERLGQAVLVLWAAYTLSFLLLSALPGDAVNNRIQNPDQQISPEAAADLIAYYGLDQPLWQQYLQSLQHLLQGDLGFSITTGLPVAELIGAALPSTLALTSLALLIGLVLAAVIGVAAHYAPWSWLRSAATSVPPMFGAVPTFVVGILILQYFSFTLHVIPSTDDGTFLALIGPATTLGILIAAPLAQVFVAAIGQTRKQSFVHVLLAWGAGQRYAFGRGVLRNSALPVVTLLGLAVGELIAGSVVTEAVFARPGIGQLTVTAVNTQDLPVLQGVVVVATVAFVLVNLAVDLVYPFLDPRLSYVQDGRTRVRAGLFGLWLGPLARRRSRQVTPTEALPAEVVMP</sequence>
<accession>A0ABP7PQW5</accession>
<dbReference type="InterPro" id="IPR035906">
    <property type="entry name" value="MetI-like_sf"/>
</dbReference>
<evidence type="ECO:0000256" key="6">
    <source>
        <dbReference type="ARBA" id="ARBA00023136"/>
    </source>
</evidence>
<keyword evidence="10" id="KW-1185">Reference proteome</keyword>
<dbReference type="Pfam" id="PF00528">
    <property type="entry name" value="BPD_transp_1"/>
    <property type="match status" value="1"/>
</dbReference>
<feature type="transmembrane region" description="Helical" evidence="7">
    <location>
        <begin position="234"/>
        <end position="256"/>
    </location>
</feature>
<evidence type="ECO:0000256" key="7">
    <source>
        <dbReference type="RuleBase" id="RU363032"/>
    </source>
</evidence>
<dbReference type="PANTHER" id="PTHR43163:SF6">
    <property type="entry name" value="DIPEPTIDE TRANSPORT SYSTEM PERMEASE PROTEIN DPPB-RELATED"/>
    <property type="match status" value="1"/>
</dbReference>
<organism evidence="9 10">
    <name type="scientific">Gordonia caeni</name>
    <dbReference type="NCBI Taxonomy" id="1007097"/>
    <lineage>
        <taxon>Bacteria</taxon>
        <taxon>Bacillati</taxon>
        <taxon>Actinomycetota</taxon>
        <taxon>Actinomycetes</taxon>
        <taxon>Mycobacteriales</taxon>
        <taxon>Gordoniaceae</taxon>
        <taxon>Gordonia</taxon>
    </lineage>
</organism>
<gene>
    <name evidence="9" type="ORF">GCM10022231_33260</name>
</gene>
<dbReference type="InterPro" id="IPR045621">
    <property type="entry name" value="BPD_transp_1_N"/>
</dbReference>
<comment type="subcellular location">
    <subcellularLocation>
        <location evidence="1 7">Cell membrane</location>
        <topology evidence="1 7">Multi-pass membrane protein</topology>
    </subcellularLocation>
</comment>
<proteinExistence type="inferred from homology"/>
<dbReference type="Pfam" id="PF19300">
    <property type="entry name" value="BPD_transp_1_N"/>
    <property type="match status" value="1"/>
</dbReference>
<feature type="transmembrane region" description="Helical" evidence="7">
    <location>
        <begin position="102"/>
        <end position="126"/>
    </location>
</feature>
<evidence type="ECO:0000256" key="3">
    <source>
        <dbReference type="ARBA" id="ARBA00022475"/>
    </source>
</evidence>
<reference evidence="10" key="1">
    <citation type="journal article" date="2019" name="Int. J. Syst. Evol. Microbiol.">
        <title>The Global Catalogue of Microorganisms (GCM) 10K type strain sequencing project: providing services to taxonomists for standard genome sequencing and annotation.</title>
        <authorList>
            <consortium name="The Broad Institute Genomics Platform"/>
            <consortium name="The Broad Institute Genome Sequencing Center for Infectious Disease"/>
            <person name="Wu L."/>
            <person name="Ma J."/>
        </authorList>
    </citation>
    <scope>NUCLEOTIDE SEQUENCE [LARGE SCALE GENOMIC DNA]</scope>
    <source>
        <strain evidence="10">JCM 16923</strain>
    </source>
</reference>
<feature type="transmembrane region" description="Helical" evidence="7">
    <location>
        <begin position="172"/>
        <end position="199"/>
    </location>
</feature>
<feature type="transmembrane region" description="Helical" evidence="7">
    <location>
        <begin position="138"/>
        <end position="160"/>
    </location>
</feature>
<evidence type="ECO:0000256" key="5">
    <source>
        <dbReference type="ARBA" id="ARBA00022989"/>
    </source>
</evidence>
<keyword evidence="2 7" id="KW-0813">Transport</keyword>
<dbReference type="CDD" id="cd06261">
    <property type="entry name" value="TM_PBP2"/>
    <property type="match status" value="1"/>
</dbReference>
<keyword evidence="3" id="KW-1003">Cell membrane</keyword>
<comment type="caution">
    <text evidence="9">The sequence shown here is derived from an EMBL/GenBank/DDBJ whole genome shotgun (WGS) entry which is preliminary data.</text>
</comment>
<evidence type="ECO:0000313" key="9">
    <source>
        <dbReference type="EMBL" id="GAA3969383.1"/>
    </source>
</evidence>
<evidence type="ECO:0000256" key="1">
    <source>
        <dbReference type="ARBA" id="ARBA00004651"/>
    </source>
</evidence>
<comment type="similarity">
    <text evidence="7">Belongs to the binding-protein-dependent transport system permease family.</text>
</comment>
<feature type="domain" description="ABC transmembrane type-1" evidence="8">
    <location>
        <begin position="98"/>
        <end position="299"/>
    </location>
</feature>
<dbReference type="Gene3D" id="1.10.3720.10">
    <property type="entry name" value="MetI-like"/>
    <property type="match status" value="1"/>
</dbReference>
<dbReference type="EMBL" id="BAAAZW010000012">
    <property type="protein sequence ID" value="GAA3969383.1"/>
    <property type="molecule type" value="Genomic_DNA"/>
</dbReference>
<evidence type="ECO:0000256" key="2">
    <source>
        <dbReference type="ARBA" id="ARBA00022448"/>
    </source>
</evidence>
<name>A0ABP7PQW5_9ACTN</name>
<dbReference type="SUPFAM" id="SSF161098">
    <property type="entry name" value="MetI-like"/>
    <property type="match status" value="1"/>
</dbReference>
<keyword evidence="5 7" id="KW-1133">Transmembrane helix</keyword>